<feature type="region of interest" description="Disordered" evidence="1">
    <location>
        <begin position="1"/>
        <end position="33"/>
    </location>
</feature>
<feature type="region of interest" description="Disordered" evidence="1">
    <location>
        <begin position="339"/>
        <end position="429"/>
    </location>
</feature>
<feature type="region of interest" description="Disordered" evidence="1">
    <location>
        <begin position="543"/>
        <end position="571"/>
    </location>
</feature>
<accession>A0A087UTM8</accession>
<feature type="compositionally biased region" description="Basic and acidic residues" evidence="1">
    <location>
        <begin position="1"/>
        <end position="12"/>
    </location>
</feature>
<dbReference type="EMBL" id="KK121564">
    <property type="protein sequence ID" value="KFM80717.1"/>
    <property type="molecule type" value="Genomic_DNA"/>
</dbReference>
<protein>
    <submittedName>
        <fullName evidence="2">Uncharacterized protein</fullName>
    </submittedName>
</protein>
<evidence type="ECO:0000313" key="2">
    <source>
        <dbReference type="EMBL" id="KFM80717.1"/>
    </source>
</evidence>
<dbReference type="OMA" id="THIRTET"/>
<feature type="compositionally biased region" description="Polar residues" evidence="1">
    <location>
        <begin position="375"/>
        <end position="423"/>
    </location>
</feature>
<feature type="region of interest" description="Disordered" evidence="1">
    <location>
        <begin position="1013"/>
        <end position="1074"/>
    </location>
</feature>
<feature type="compositionally biased region" description="Basic and acidic residues" evidence="1">
    <location>
        <begin position="1198"/>
        <end position="1214"/>
    </location>
</feature>
<reference evidence="2 3" key="1">
    <citation type="submission" date="2013-11" db="EMBL/GenBank/DDBJ databases">
        <title>Genome sequencing of Stegodyphus mimosarum.</title>
        <authorList>
            <person name="Bechsgaard J."/>
        </authorList>
    </citation>
    <scope>NUCLEOTIDE SEQUENCE [LARGE SCALE GENOMIC DNA]</scope>
</reference>
<dbReference type="Proteomes" id="UP000054359">
    <property type="component" value="Unassembled WGS sequence"/>
</dbReference>
<feature type="compositionally biased region" description="Acidic residues" evidence="1">
    <location>
        <begin position="973"/>
        <end position="984"/>
    </location>
</feature>
<gene>
    <name evidence="2" type="ORF">X975_02338</name>
</gene>
<evidence type="ECO:0000313" key="3">
    <source>
        <dbReference type="Proteomes" id="UP000054359"/>
    </source>
</evidence>
<evidence type="ECO:0000256" key="1">
    <source>
        <dbReference type="SAM" id="MobiDB-lite"/>
    </source>
</evidence>
<feature type="region of interest" description="Disordered" evidence="1">
    <location>
        <begin position="656"/>
        <end position="678"/>
    </location>
</feature>
<feature type="region of interest" description="Disordered" evidence="1">
    <location>
        <begin position="1198"/>
        <end position="1217"/>
    </location>
</feature>
<name>A0A087UTM8_STEMI</name>
<feature type="compositionally biased region" description="Basic and acidic residues" evidence="1">
    <location>
        <begin position="1042"/>
        <end position="1056"/>
    </location>
</feature>
<feature type="non-terminal residue" evidence="2">
    <location>
        <position position="1311"/>
    </location>
</feature>
<sequence length="1311" mass="145297">MVLESGETKMEPSEQDDGFDNIDDGNNLAGSAEGLVANDDDQQVLGYLEVQPATENATIILESEGIELGQLGQLGQHFLLARGEGELYVVVSAEQDQPLEHSFAQSSVMHPNLIAIEGDSKDQAIVVDGGSQNIEFIETEEIPQGQEEAGHMYIERNGDLTHIRTETTHFSSGSPNDDSTIWAVKDNVVKEDSTEMVFIPTPSVLSSPPLILTTDEPKHRKLMQLAYIAHELQSADQKGNCSTVDTLKTSECSLSIPEGSVIVSQQQIDDSSNTLLLSGSTEVTKEESMEVDENGTQGQITTVLNLDSQNQTAGNVHTFSCYSSTRSIDNTVSVIHPPSSADVCDNSSENGVLKDNHTSEVSVNENSVHQDKNDCNSSQDASVNSNHDGSENDSVSSHNIGSNSNENDCLSLQDISGNGNKSGPENDCISLQDVSRNVNHNGSENDVSLQDVSNTNHDGSAGLEDVLEGIDSRFSDQDNTETNLTNKEFDKTYAADETALSVTENENSNSKEAAVVDDNNTSCHNVQNEFQILDENTNSSVGISSRDSCVVTADDDESKEENEYNSNLSIPMNNREFSSHVEETKEGTNEEKIINSHPDVNACENSTEVFTELSNDVSETESDVNCASRKTEVIQAYSEDNTRCNETSGKQDMRSSVFTYESESSSSMTQAIFSPRRRRKAIPLSSDLDETKDASLSAFPSEIDPSVNKVKEVCQNPTDKCQSMSCEASNNERAETADMDVSSNEETTVIVNKYEASQITFEGALEPNVDNHLEAAEESLKNINENTENSKKSSDLNPPSPIDKKMSFQDENVNRECSKLDTDGFETEKNVNETKIDNNESPLNEDEKYEDLDSAIEETFVKPPKKTYVKKKKTNVIAENKLTNEKDKIELYEEEFSGSLFSGNNEFSEPPVTNTAEVQQPVDHIDDDDMALVSDVKSKVNATYKRKRKSVPPIIREIRTRSLRPRSKRSFESMEDEAEEDSTDDEKTGECLDTGSSESIHWGDYLMGTSFFPSQSTDDASKSSPKKRAPNSSFKRHKSKSSKSEAKKGLEWEKLVKSSPAKLKREESTNKRKVREKVKKQFMSLRNSETFNQQLNNSRNVPRKRGRPKKVKSGVEVKKAGIKIFPTSPAVSPVLDEPFTFRRSSPIPPNRSLEFTCSHCGFASSMVNNLIMHLKYCARKKSAAQMIDYRVDDMDRRQRIRGEDSSDKGKDKAKSSWNFANGSYPDARDISEAECSRRSLLYMDDDDDDDDDDFDEMEASTSCAPRHTFGFAEDDIVWARVNDRFWPALVCHLNKRKASVMLIDSPLPQSA</sequence>
<feature type="region of interest" description="Disordered" evidence="1">
    <location>
        <begin position="955"/>
        <end position="999"/>
    </location>
</feature>
<dbReference type="OrthoDB" id="6437927at2759"/>
<organism evidence="2 3">
    <name type="scientific">Stegodyphus mimosarum</name>
    <name type="common">African social velvet spider</name>
    <dbReference type="NCBI Taxonomy" id="407821"/>
    <lineage>
        <taxon>Eukaryota</taxon>
        <taxon>Metazoa</taxon>
        <taxon>Ecdysozoa</taxon>
        <taxon>Arthropoda</taxon>
        <taxon>Chelicerata</taxon>
        <taxon>Arachnida</taxon>
        <taxon>Araneae</taxon>
        <taxon>Araneomorphae</taxon>
        <taxon>Entelegynae</taxon>
        <taxon>Eresoidea</taxon>
        <taxon>Eresidae</taxon>
        <taxon>Stegodyphus</taxon>
    </lineage>
</organism>
<feature type="compositionally biased region" description="Basic residues" evidence="1">
    <location>
        <begin position="1024"/>
        <end position="1041"/>
    </location>
</feature>
<feature type="compositionally biased region" description="Basic residues" evidence="1">
    <location>
        <begin position="1101"/>
        <end position="1112"/>
    </location>
</feature>
<feature type="compositionally biased region" description="Acidic residues" evidence="1">
    <location>
        <begin position="13"/>
        <end position="23"/>
    </location>
</feature>
<feature type="region of interest" description="Disordered" evidence="1">
    <location>
        <begin position="1096"/>
        <end position="1115"/>
    </location>
</feature>
<feature type="compositionally biased region" description="Basic and acidic residues" evidence="1">
    <location>
        <begin position="802"/>
        <end position="838"/>
    </location>
</feature>
<proteinExistence type="predicted"/>
<keyword evidence="3" id="KW-1185">Reference proteome</keyword>
<feature type="region of interest" description="Disordered" evidence="1">
    <location>
        <begin position="784"/>
        <end position="846"/>
    </location>
</feature>